<organism evidence="5 7">
    <name type="scientific">Streptococcus mutans serotype c (strain ATCC 700610 / UA159)</name>
    <dbReference type="NCBI Taxonomy" id="210007"/>
    <lineage>
        <taxon>Bacteria</taxon>
        <taxon>Bacillati</taxon>
        <taxon>Bacillota</taxon>
        <taxon>Bacilli</taxon>
        <taxon>Lactobacillales</taxon>
        <taxon>Streptococcaceae</taxon>
        <taxon>Streptococcus</taxon>
    </lineage>
</organism>
<evidence type="ECO:0000256" key="3">
    <source>
        <dbReference type="ARBA" id="ARBA00023163"/>
    </source>
</evidence>
<dbReference type="STRING" id="210007.SMU_870"/>
<evidence type="ECO:0000256" key="1">
    <source>
        <dbReference type="ARBA" id="ARBA00023015"/>
    </source>
</evidence>
<dbReference type="SUPFAM" id="SSF100950">
    <property type="entry name" value="NagB/RpiA/CoA transferase-like"/>
    <property type="match status" value="1"/>
</dbReference>
<dbReference type="PANTHER" id="PTHR30363:SF56">
    <property type="entry name" value="TRANSCRIPTIONAL REGULATOR, DEOR FAMILY"/>
    <property type="match status" value="1"/>
</dbReference>
<dbReference type="InterPro" id="IPR014036">
    <property type="entry name" value="DeoR-like_C"/>
</dbReference>
<dbReference type="PROSITE" id="PS51000">
    <property type="entry name" value="HTH_DEOR_2"/>
    <property type="match status" value="1"/>
</dbReference>
<dbReference type="InterPro" id="IPR001034">
    <property type="entry name" value="DeoR_HTH"/>
</dbReference>
<dbReference type="OrthoDB" id="9797223at2"/>
<dbReference type="Pfam" id="PF00455">
    <property type="entry name" value="DeoRC"/>
    <property type="match status" value="1"/>
</dbReference>
<dbReference type="Proteomes" id="UP000002512">
    <property type="component" value="Chromosome"/>
</dbReference>
<sequence length="265" mass="29403">MGEYIITCVNDFNKEVTLILKSERKQIIMEKLAQENFVTLEFLVGVLDTSESTVRRDLDELASEKKLHRVHGGAEKNHPLQEEETNLQKSIKNVQAKKAIVKRAAELIDNGDVIFVDAGTTTALLLDQLHAEGLTVVTNSIHHAAKLVEKNINTIIIGGYVKNSTDASIGQLAIMQLSQLNFDKAFVGMNGIDHHFLTTPDTEEAVIKKTVIDNAQVTYALADASKLGQTSFVKVDRLETVTIITNQSDNRLLKEVRKKTKVIEV</sequence>
<gene>
    <name evidence="6" type="primary">fruR</name>
    <name evidence="5" type="ordered locus">SMU_870</name>
</gene>
<dbReference type="SMART" id="SM00420">
    <property type="entry name" value="HTH_DEOR"/>
    <property type="match status" value="1"/>
</dbReference>
<dbReference type="AlphaFoldDB" id="Q8DUN4"/>
<dbReference type="HOGENOM" id="CLU_060699_1_3_9"/>
<dbReference type="GO" id="GO:0003677">
    <property type="term" value="F:DNA binding"/>
    <property type="evidence" value="ECO:0007669"/>
    <property type="project" value="UniProtKB-KW"/>
</dbReference>
<accession>Q8DUN4</accession>
<dbReference type="PANTHER" id="PTHR30363">
    <property type="entry name" value="HTH-TYPE TRANSCRIPTIONAL REGULATOR SRLR-RELATED"/>
    <property type="match status" value="1"/>
</dbReference>
<dbReference type="InterPro" id="IPR037171">
    <property type="entry name" value="NagB/RpiA_transferase-like"/>
</dbReference>
<keyword evidence="2" id="KW-0238">DNA-binding</keyword>
<dbReference type="Gene3D" id="3.40.50.1360">
    <property type="match status" value="1"/>
</dbReference>
<protein>
    <submittedName>
        <fullName evidence="6">FruR</fullName>
    </submittedName>
    <submittedName>
        <fullName evidence="5">Transcriptional regulator of sugar metabolism</fullName>
    </submittedName>
</protein>
<dbReference type="Pfam" id="PF08220">
    <property type="entry name" value="HTH_DeoR"/>
    <property type="match status" value="1"/>
</dbReference>
<keyword evidence="7" id="KW-1185">Reference proteome</keyword>
<evidence type="ECO:0000313" key="7">
    <source>
        <dbReference type="Proteomes" id="UP000002512"/>
    </source>
</evidence>
<dbReference type="EMBL" id="BK000031">
    <property type="protein sequence ID" value="DAA01812.1"/>
    <property type="molecule type" value="Genomic_DNA"/>
</dbReference>
<evidence type="ECO:0000256" key="2">
    <source>
        <dbReference type="ARBA" id="ARBA00023125"/>
    </source>
</evidence>
<dbReference type="PRINTS" id="PR00037">
    <property type="entry name" value="HTHLACR"/>
</dbReference>
<dbReference type="PROSITE" id="PS00894">
    <property type="entry name" value="HTH_DEOR_1"/>
    <property type="match status" value="1"/>
</dbReference>
<keyword evidence="1" id="KW-0805">Transcription regulation</keyword>
<accession>Q1LZ61</accession>
<name>Q8DUN4_STRMU</name>
<dbReference type="InterPro" id="IPR018356">
    <property type="entry name" value="Tscrpt_reg_HTH_DeoR_CS"/>
</dbReference>
<dbReference type="GO" id="GO:0003700">
    <property type="term" value="F:DNA-binding transcription factor activity"/>
    <property type="evidence" value="ECO:0007669"/>
    <property type="project" value="InterPro"/>
</dbReference>
<evidence type="ECO:0000313" key="6">
    <source>
        <dbReference type="EMBL" id="DAA01812.1"/>
    </source>
</evidence>
<keyword evidence="3" id="KW-0804">Transcription</keyword>
<reference evidence="5 7" key="2">
    <citation type="journal article" date="2002" name="Proc. Natl. Acad. Sci. U.S.A.">
        <title>Genome sequence of Streptococcus mutans UA159, a cariogenic dental pathogen.</title>
        <authorList>
            <person name="Ajdic D."/>
            <person name="McShan W.M."/>
            <person name="McLaughlin R.E."/>
            <person name="Savic G."/>
            <person name="Chang J."/>
            <person name="Carson M.B."/>
            <person name="Primeaux C."/>
            <person name="Tian R."/>
            <person name="Kenton S."/>
            <person name="Jia H."/>
            <person name="Lin S."/>
            <person name="Qian Y."/>
            <person name="Li S."/>
            <person name="Zhu H."/>
            <person name="Najar F."/>
            <person name="Lai H."/>
            <person name="White J."/>
            <person name="Roe B.A."/>
            <person name="Ferretti J.J."/>
        </authorList>
    </citation>
    <scope>NUCLEOTIDE SEQUENCE [LARGE SCALE GENOMIC DNA]</scope>
    <source>
        <strain evidence="7">ATCC 700610 / UA159</strain>
        <strain evidence="5">UA159</strain>
    </source>
</reference>
<evidence type="ECO:0000259" key="4">
    <source>
        <dbReference type="PROSITE" id="PS51000"/>
    </source>
</evidence>
<proteinExistence type="predicted"/>
<dbReference type="PATRIC" id="fig|210007.7.peg.776"/>
<dbReference type="KEGG" id="smu:SMU_870"/>
<dbReference type="InterPro" id="IPR036390">
    <property type="entry name" value="WH_DNA-bd_sf"/>
</dbReference>
<evidence type="ECO:0000313" key="5">
    <source>
        <dbReference type="EMBL" id="AAN58585.1"/>
    </source>
</evidence>
<dbReference type="eggNOG" id="COG1349">
    <property type="taxonomic scope" value="Bacteria"/>
</dbReference>
<reference evidence="5" key="3">
    <citation type="submission" date="2011-09" db="EMBL/GenBank/DDBJ databases">
        <authorList>
            <person name="Ajdic D."/>
            <person name="McShan W.M."/>
            <person name="McLaughlin R.E."/>
            <person name="Savic G."/>
            <person name="Chang J."/>
            <person name="Carson M.B."/>
            <person name="Primeaux C."/>
            <person name="Tian R."/>
            <person name="Kenton S."/>
            <person name="Jia H."/>
            <person name="Lin S."/>
            <person name="Qian Y."/>
            <person name="Li S."/>
            <person name="Zhu H."/>
            <person name="Najar F."/>
            <person name="Lai H."/>
            <person name="White J."/>
            <person name="Roe B.A."/>
            <person name="Ferretti J.J."/>
        </authorList>
    </citation>
    <scope>NUCLEOTIDE SEQUENCE</scope>
    <source>
        <strain evidence="5">UA159</strain>
    </source>
</reference>
<dbReference type="SUPFAM" id="SSF46785">
    <property type="entry name" value="Winged helix' DNA-binding domain"/>
    <property type="match status" value="1"/>
</dbReference>
<dbReference type="EMBL" id="AE014133">
    <property type="protein sequence ID" value="AAN58585.1"/>
    <property type="molecule type" value="Genomic_DNA"/>
</dbReference>
<dbReference type="InterPro" id="IPR050313">
    <property type="entry name" value="Carb_Metab_HTH_regulators"/>
</dbReference>
<reference evidence="6" key="1">
    <citation type="journal article" date="2001" name="FEMS Microbiol. Lett.">
        <title>Characterization of two operons that encode components of fructose-specific enzyme II of the sugar:phosphotransferase system of Streptococcus mutans.</title>
        <authorList>
            <person name="Wen Z.T."/>
            <person name="Browngardt C."/>
            <person name="Burne R.A."/>
        </authorList>
    </citation>
    <scope>NUCLEOTIDE SEQUENCE</scope>
    <source>
        <strain evidence="6">UA159</strain>
    </source>
</reference>
<feature type="domain" description="HTH deoR-type" evidence="4">
    <location>
        <begin position="21"/>
        <end position="76"/>
    </location>
</feature>
<dbReference type="SMART" id="SM01134">
    <property type="entry name" value="DeoRC"/>
    <property type="match status" value="1"/>
</dbReference>